<dbReference type="Proteomes" id="UP000054308">
    <property type="component" value="Unassembled WGS sequence"/>
</dbReference>
<dbReference type="PANTHER" id="PTHR12002">
    <property type="entry name" value="CLAUDIN"/>
    <property type="match status" value="1"/>
</dbReference>
<comment type="subcellular location">
    <subcellularLocation>
        <location evidence="1">Cell junction</location>
        <location evidence="1">Tight junction</location>
    </subcellularLocation>
    <subcellularLocation>
        <location evidence="2">Cell membrane</location>
        <topology evidence="2">Multi-pass membrane protein</topology>
    </subcellularLocation>
</comment>
<dbReference type="GO" id="GO:0005198">
    <property type="term" value="F:structural molecule activity"/>
    <property type="evidence" value="ECO:0007669"/>
    <property type="project" value="InterPro"/>
</dbReference>
<evidence type="ECO:0000256" key="7">
    <source>
        <dbReference type="ARBA" id="ARBA00022949"/>
    </source>
</evidence>
<dbReference type="InterPro" id="IPR006187">
    <property type="entry name" value="Claudin"/>
</dbReference>
<sequence>VLGWILTATCNFLPDWKNLNLDLNVLELWTMRLWQTCVVQDVGVTQYKNVDSFLALPIESKISRILVSTSNGLGLLSLAISSLGLDCLKMEYTEKKLKKRLLRLGGMLLWMSGVLPLVPVSWVIHIVIQEFWDEDTPEIVPKWEMGDALFSGWFGGFF</sequence>
<keyword evidence="5" id="KW-1003">Cell membrane</keyword>
<proteinExistence type="inferred from homology"/>
<dbReference type="GO" id="GO:0005886">
    <property type="term" value="C:plasma membrane"/>
    <property type="evidence" value="ECO:0007669"/>
    <property type="project" value="UniProtKB-SubCell"/>
</dbReference>
<organism evidence="11 12">
    <name type="scientific">Calypte anna</name>
    <name type="common">Anna's hummingbird</name>
    <name type="synonym">Archilochus anna</name>
    <dbReference type="NCBI Taxonomy" id="9244"/>
    <lineage>
        <taxon>Eukaryota</taxon>
        <taxon>Metazoa</taxon>
        <taxon>Chordata</taxon>
        <taxon>Craniata</taxon>
        <taxon>Vertebrata</taxon>
        <taxon>Euteleostomi</taxon>
        <taxon>Archelosauria</taxon>
        <taxon>Archosauria</taxon>
        <taxon>Dinosauria</taxon>
        <taxon>Saurischia</taxon>
        <taxon>Theropoda</taxon>
        <taxon>Coelurosauria</taxon>
        <taxon>Aves</taxon>
        <taxon>Neognathae</taxon>
        <taxon>Neoaves</taxon>
        <taxon>Strisores</taxon>
        <taxon>Apodiformes</taxon>
        <taxon>Trochilidae</taxon>
        <taxon>Calypte</taxon>
    </lineage>
</organism>
<dbReference type="InterPro" id="IPR004031">
    <property type="entry name" value="PMP22/EMP/MP20/Claudin"/>
</dbReference>
<evidence type="ECO:0000313" key="12">
    <source>
        <dbReference type="Proteomes" id="UP000054308"/>
    </source>
</evidence>
<reference evidence="11 12" key="1">
    <citation type="submission" date="2014-04" db="EMBL/GenBank/DDBJ databases">
        <title>Genome evolution of avian class.</title>
        <authorList>
            <person name="Zhang G."/>
            <person name="Li C."/>
        </authorList>
    </citation>
    <scope>NUCLEOTIDE SEQUENCE [LARGE SCALE GENOMIC DNA]</scope>
    <source>
        <strain evidence="11">BGI_N300</strain>
    </source>
</reference>
<evidence type="ECO:0000313" key="11">
    <source>
        <dbReference type="EMBL" id="KFO99416.1"/>
    </source>
</evidence>
<evidence type="ECO:0000256" key="1">
    <source>
        <dbReference type="ARBA" id="ARBA00004435"/>
    </source>
</evidence>
<dbReference type="Gene3D" id="1.20.140.150">
    <property type="match status" value="1"/>
</dbReference>
<evidence type="ECO:0000256" key="9">
    <source>
        <dbReference type="ARBA" id="ARBA00023136"/>
    </source>
</evidence>
<name>A0A091HU42_CALAN</name>
<protein>
    <submittedName>
        <fullName evidence="11">Claudin-22</fullName>
    </submittedName>
</protein>
<accession>A0A091HU42</accession>
<dbReference type="STRING" id="9244.A0A091HU42"/>
<keyword evidence="7" id="KW-0965">Cell junction</keyword>
<keyword evidence="12" id="KW-1185">Reference proteome</keyword>
<keyword evidence="9 10" id="KW-0472">Membrane</keyword>
<evidence type="ECO:0000256" key="6">
    <source>
        <dbReference type="ARBA" id="ARBA00022692"/>
    </source>
</evidence>
<dbReference type="EMBL" id="KL217819">
    <property type="protein sequence ID" value="KFO99416.1"/>
    <property type="molecule type" value="Genomic_DNA"/>
</dbReference>
<gene>
    <name evidence="11" type="ORF">N300_04189</name>
</gene>
<keyword evidence="8 10" id="KW-1133">Transmembrane helix</keyword>
<evidence type="ECO:0000256" key="3">
    <source>
        <dbReference type="ARBA" id="ARBA00008295"/>
    </source>
</evidence>
<keyword evidence="4" id="KW-0796">Tight junction</keyword>
<feature type="transmembrane region" description="Helical" evidence="10">
    <location>
        <begin position="108"/>
        <end position="128"/>
    </location>
</feature>
<dbReference type="AlphaFoldDB" id="A0A091HU42"/>
<dbReference type="GO" id="GO:0005923">
    <property type="term" value="C:bicellular tight junction"/>
    <property type="evidence" value="ECO:0007669"/>
    <property type="project" value="UniProtKB-SubCell"/>
</dbReference>
<evidence type="ECO:0000256" key="8">
    <source>
        <dbReference type="ARBA" id="ARBA00022989"/>
    </source>
</evidence>
<feature type="non-terminal residue" evidence="11">
    <location>
        <position position="1"/>
    </location>
</feature>
<feature type="non-terminal residue" evidence="11">
    <location>
        <position position="158"/>
    </location>
</feature>
<keyword evidence="6 10" id="KW-0812">Transmembrane</keyword>
<dbReference type="PRINTS" id="PR01077">
    <property type="entry name" value="CLAUDIN"/>
</dbReference>
<dbReference type="Pfam" id="PF00822">
    <property type="entry name" value="PMP22_Claudin"/>
    <property type="match status" value="1"/>
</dbReference>
<evidence type="ECO:0000256" key="4">
    <source>
        <dbReference type="ARBA" id="ARBA00022427"/>
    </source>
</evidence>
<feature type="transmembrane region" description="Helical" evidence="10">
    <location>
        <begin position="65"/>
        <end position="88"/>
    </location>
</feature>
<evidence type="ECO:0000256" key="5">
    <source>
        <dbReference type="ARBA" id="ARBA00022475"/>
    </source>
</evidence>
<evidence type="ECO:0000256" key="10">
    <source>
        <dbReference type="SAM" id="Phobius"/>
    </source>
</evidence>
<evidence type="ECO:0000256" key="2">
    <source>
        <dbReference type="ARBA" id="ARBA00004651"/>
    </source>
</evidence>
<comment type="similarity">
    <text evidence="3">Belongs to the claudin family.</text>
</comment>